<keyword evidence="2" id="KW-0812">Transmembrane</keyword>
<feature type="region of interest" description="Disordered" evidence="1">
    <location>
        <begin position="118"/>
        <end position="144"/>
    </location>
</feature>
<reference evidence="4 5" key="1">
    <citation type="journal article" date="2018" name="Biotechnol. Biofuels">
        <title>Integrative visual omics of the white-rot fungus Polyporus brumalis exposes the biotechnological potential of its oxidative enzymes for delignifying raw plant biomass.</title>
        <authorList>
            <person name="Miyauchi S."/>
            <person name="Rancon A."/>
            <person name="Drula E."/>
            <person name="Hage H."/>
            <person name="Chaduli D."/>
            <person name="Favel A."/>
            <person name="Grisel S."/>
            <person name="Henrissat B."/>
            <person name="Herpoel-Gimbert I."/>
            <person name="Ruiz-Duenas F.J."/>
            <person name="Chevret D."/>
            <person name="Hainaut M."/>
            <person name="Lin J."/>
            <person name="Wang M."/>
            <person name="Pangilinan J."/>
            <person name="Lipzen A."/>
            <person name="Lesage-Meessen L."/>
            <person name="Navarro D."/>
            <person name="Riley R."/>
            <person name="Grigoriev I.V."/>
            <person name="Zhou S."/>
            <person name="Raouche S."/>
            <person name="Rosso M.N."/>
        </authorList>
    </citation>
    <scope>NUCLEOTIDE SEQUENCE [LARGE SCALE GENOMIC DNA]</scope>
    <source>
        <strain evidence="4 5">BRFM 1820</strain>
    </source>
</reference>
<evidence type="ECO:0000313" key="5">
    <source>
        <dbReference type="Proteomes" id="UP000256964"/>
    </source>
</evidence>
<keyword evidence="2" id="KW-1133">Transmembrane helix</keyword>
<feature type="signal peptide" evidence="3">
    <location>
        <begin position="1"/>
        <end position="19"/>
    </location>
</feature>
<evidence type="ECO:0000256" key="2">
    <source>
        <dbReference type="SAM" id="Phobius"/>
    </source>
</evidence>
<evidence type="ECO:0000313" key="4">
    <source>
        <dbReference type="EMBL" id="RDX50847.1"/>
    </source>
</evidence>
<accession>A0A371DE91</accession>
<evidence type="ECO:0000256" key="1">
    <source>
        <dbReference type="SAM" id="MobiDB-lite"/>
    </source>
</evidence>
<evidence type="ECO:0000256" key="3">
    <source>
        <dbReference type="SAM" id="SignalP"/>
    </source>
</evidence>
<organism evidence="4 5">
    <name type="scientific">Lentinus brumalis</name>
    <dbReference type="NCBI Taxonomy" id="2498619"/>
    <lineage>
        <taxon>Eukaryota</taxon>
        <taxon>Fungi</taxon>
        <taxon>Dikarya</taxon>
        <taxon>Basidiomycota</taxon>
        <taxon>Agaricomycotina</taxon>
        <taxon>Agaricomycetes</taxon>
        <taxon>Polyporales</taxon>
        <taxon>Polyporaceae</taxon>
        <taxon>Lentinus</taxon>
    </lineage>
</organism>
<keyword evidence="3" id="KW-0732">Signal</keyword>
<protein>
    <submittedName>
        <fullName evidence="4">Uncharacterized protein</fullName>
    </submittedName>
</protein>
<keyword evidence="2" id="KW-0472">Membrane</keyword>
<feature type="chain" id="PRO_5016969548" evidence="3">
    <location>
        <begin position="20"/>
        <end position="144"/>
    </location>
</feature>
<gene>
    <name evidence="4" type="ORF">OH76DRAFT_1402060</name>
</gene>
<name>A0A371DE91_9APHY</name>
<feature type="region of interest" description="Disordered" evidence="1">
    <location>
        <begin position="82"/>
        <end position="106"/>
    </location>
</feature>
<proteinExistence type="predicted"/>
<keyword evidence="5" id="KW-1185">Reference proteome</keyword>
<dbReference type="AlphaFoldDB" id="A0A371DE91"/>
<feature type="transmembrane region" description="Helical" evidence="2">
    <location>
        <begin position="29"/>
        <end position="52"/>
    </location>
</feature>
<dbReference type="EMBL" id="KZ857397">
    <property type="protein sequence ID" value="RDX50847.1"/>
    <property type="molecule type" value="Genomic_DNA"/>
</dbReference>
<sequence>MSVLTSVAIALSLVSSVAAQGKTSHPWIIARDLIAGAIVGGVLGLLVSLWLLRVFRRYFARTTVQPPPDVFGAGSRGAVQFGGLGGPGKSTNGTRPQSHGAHTEGGWDNIAALAYQPLPGAPPSVPEPGEYMAPPEVQAHTKPY</sequence>
<dbReference type="Proteomes" id="UP000256964">
    <property type="component" value="Unassembled WGS sequence"/>
</dbReference>